<dbReference type="CDD" id="cd14279">
    <property type="entry name" value="CUE"/>
    <property type="match status" value="1"/>
</dbReference>
<feature type="region of interest" description="Disordered" evidence="1">
    <location>
        <begin position="97"/>
        <end position="231"/>
    </location>
</feature>
<feature type="region of interest" description="Disordered" evidence="1">
    <location>
        <begin position="490"/>
        <end position="523"/>
    </location>
</feature>
<accession>A0ABQ7DZA7</accession>
<feature type="region of interest" description="Disordered" evidence="1">
    <location>
        <begin position="446"/>
        <end position="477"/>
    </location>
</feature>
<keyword evidence="4" id="KW-1185">Reference proteome</keyword>
<proteinExistence type="predicted"/>
<feature type="compositionally biased region" description="Low complexity" evidence="1">
    <location>
        <begin position="186"/>
        <end position="197"/>
    </location>
</feature>
<feature type="region of interest" description="Disordered" evidence="1">
    <location>
        <begin position="259"/>
        <end position="291"/>
    </location>
</feature>
<organism evidence="3 4">
    <name type="scientific">Brassica cretica</name>
    <name type="common">Mustard</name>
    <dbReference type="NCBI Taxonomy" id="69181"/>
    <lineage>
        <taxon>Eukaryota</taxon>
        <taxon>Viridiplantae</taxon>
        <taxon>Streptophyta</taxon>
        <taxon>Embryophyta</taxon>
        <taxon>Tracheophyta</taxon>
        <taxon>Spermatophyta</taxon>
        <taxon>Magnoliopsida</taxon>
        <taxon>eudicotyledons</taxon>
        <taxon>Gunneridae</taxon>
        <taxon>Pentapetalae</taxon>
        <taxon>rosids</taxon>
        <taxon>malvids</taxon>
        <taxon>Brassicales</taxon>
        <taxon>Brassicaceae</taxon>
        <taxon>Brassiceae</taxon>
        <taxon>Brassica</taxon>
    </lineage>
</organism>
<feature type="compositionally biased region" description="Polar residues" evidence="1">
    <location>
        <begin position="497"/>
        <end position="507"/>
    </location>
</feature>
<evidence type="ECO:0000256" key="1">
    <source>
        <dbReference type="SAM" id="MobiDB-lite"/>
    </source>
</evidence>
<feature type="compositionally biased region" description="Low complexity" evidence="1">
    <location>
        <begin position="98"/>
        <end position="117"/>
    </location>
</feature>
<feature type="compositionally biased region" description="Polar residues" evidence="1">
    <location>
        <begin position="118"/>
        <end position="158"/>
    </location>
</feature>
<feature type="region of interest" description="Disordered" evidence="1">
    <location>
        <begin position="580"/>
        <end position="601"/>
    </location>
</feature>
<gene>
    <name evidence="3" type="ORF">DY000_02024675</name>
</gene>
<dbReference type="InterPro" id="IPR003892">
    <property type="entry name" value="CUE"/>
</dbReference>
<feature type="compositionally biased region" description="Polar residues" evidence="1">
    <location>
        <begin position="273"/>
        <end position="291"/>
    </location>
</feature>
<protein>
    <recommendedName>
        <fullName evidence="2">CUE domain-containing protein</fullName>
    </recommendedName>
</protein>
<feature type="compositionally biased region" description="Low complexity" evidence="1">
    <location>
        <begin position="210"/>
        <end position="226"/>
    </location>
</feature>
<evidence type="ECO:0000313" key="4">
    <source>
        <dbReference type="Proteomes" id="UP000266723"/>
    </source>
</evidence>
<reference evidence="3 4" key="1">
    <citation type="journal article" date="2020" name="BMC Genomics">
        <title>Intraspecific diversification of the crop wild relative Brassica cretica Lam. using demographic model selection.</title>
        <authorList>
            <person name="Kioukis A."/>
            <person name="Michalopoulou V.A."/>
            <person name="Briers L."/>
            <person name="Pirintsos S."/>
            <person name="Studholme D.J."/>
            <person name="Pavlidis P."/>
            <person name="Sarris P.F."/>
        </authorList>
    </citation>
    <scope>NUCLEOTIDE SEQUENCE [LARGE SCALE GENOMIC DNA]</scope>
    <source>
        <strain evidence="4">cv. PFS-1207/04</strain>
    </source>
</reference>
<dbReference type="SUPFAM" id="SSF46934">
    <property type="entry name" value="UBA-like"/>
    <property type="match status" value="1"/>
</dbReference>
<sequence length="601" mass="65098">MGKSKASKKRAKDVANDVNAAEVAMAKAVQRLQEIFKEHSEQEIRAALLECNMNQNFAIDRLLSQQGVSLQKFLPFLSRFYALALALIEKRSSEQGASTQLPDSSSSSLVPIVPSQSDLTNGETRSVPTSSNEAAPSLPVPSSSDVGETRTVPISSSEAVPPLYVPSSSDVTNGVTRSVPISSNEAAPSLPVPSSSAITNGEARSVPITSNRPLSVPSSRPLLPNVKPKRQETRMISAIGPPMAEVLRGLHAPPKQNVTKAPLKADSPLKPDATTNPIFNSSTKSGATRNPQHSAFPMATTTSMSTDAFGTYPISEPHINNQQAMNRYNTLGQVPLEQYGNVMNSPDLWRQAQNERYNMPSSAPFQQRGGGSNINTLAHHGHMMMSSPHTWPEQDGTSIYESLNSVFAPYRNSTLPLSATSSVPTYHDSAYGGGMLSGNSRFGYEDVSRNHLPSNSSGGTSTSPSSHGTDYGFDMTSGNAANSRLGYEDISRPILPSRTSRVPSSHGSDYYGRDMSSGDGSNSRLGYEDVSRIHMPSIQGRSLFEWRVQGEDSYRANPPRSQQEREAYFERIGADLLASSLDQEYNTRVPSDQTQQRPRDK</sequence>
<dbReference type="Pfam" id="PF06972">
    <property type="entry name" value="GIP1_N"/>
    <property type="match status" value="1"/>
</dbReference>
<evidence type="ECO:0000259" key="2">
    <source>
        <dbReference type="PROSITE" id="PS51140"/>
    </source>
</evidence>
<dbReference type="PROSITE" id="PS51140">
    <property type="entry name" value="CUE"/>
    <property type="match status" value="1"/>
</dbReference>
<dbReference type="EMBL" id="QGKV02000299">
    <property type="protein sequence ID" value="KAF3590357.1"/>
    <property type="molecule type" value="Genomic_DNA"/>
</dbReference>
<comment type="caution">
    <text evidence="3">The sequence shown here is derived from an EMBL/GenBank/DDBJ whole genome shotgun (WGS) entry which is preliminary data.</text>
</comment>
<feature type="domain" description="CUE" evidence="2">
    <location>
        <begin position="24"/>
        <end position="67"/>
    </location>
</feature>
<dbReference type="InterPro" id="IPR009719">
    <property type="entry name" value="GIP1_N"/>
</dbReference>
<dbReference type="Proteomes" id="UP000266723">
    <property type="component" value="Unassembled WGS sequence"/>
</dbReference>
<evidence type="ECO:0000313" key="3">
    <source>
        <dbReference type="EMBL" id="KAF3590357.1"/>
    </source>
</evidence>
<name>A0ABQ7DZA7_BRACR</name>
<feature type="compositionally biased region" description="Low complexity" evidence="1">
    <location>
        <begin position="453"/>
        <end position="466"/>
    </location>
</feature>
<dbReference type="InterPro" id="IPR009060">
    <property type="entry name" value="UBA-like_sf"/>
</dbReference>
<feature type="compositionally biased region" description="Polar residues" evidence="1">
    <location>
        <begin position="166"/>
        <end position="185"/>
    </location>
</feature>